<dbReference type="InterPro" id="IPR002828">
    <property type="entry name" value="SurE-like_Pase/nucleotidase"/>
</dbReference>
<dbReference type="GO" id="GO:0000932">
    <property type="term" value="C:P-body"/>
    <property type="evidence" value="ECO:0007669"/>
    <property type="project" value="TreeGrafter"/>
</dbReference>
<dbReference type="AlphaFoldDB" id="A0A1C7NHY6"/>
<dbReference type="STRING" id="101091.A0A1C7NHY6"/>
<dbReference type="GO" id="GO:0016787">
    <property type="term" value="F:hydrolase activity"/>
    <property type="evidence" value="ECO:0007669"/>
    <property type="project" value="InterPro"/>
</dbReference>
<dbReference type="Proteomes" id="UP000093000">
    <property type="component" value="Unassembled WGS sequence"/>
</dbReference>
<reference evidence="2 3" key="1">
    <citation type="submission" date="2016-03" db="EMBL/GenBank/DDBJ databases">
        <title>Choanephora cucurbitarum.</title>
        <authorList>
            <person name="Min B."/>
            <person name="Park H."/>
            <person name="Park J.-H."/>
            <person name="Shin H.-D."/>
            <person name="Choi I.-G."/>
        </authorList>
    </citation>
    <scope>NUCLEOTIDE SEQUENCE [LARGE SCALE GENOMIC DNA]</scope>
    <source>
        <strain evidence="2 3">KUS-F28377</strain>
    </source>
</reference>
<dbReference type="Pfam" id="PF01975">
    <property type="entry name" value="SurE"/>
    <property type="match status" value="1"/>
</dbReference>
<comment type="caution">
    <text evidence="2">The sequence shown here is derived from an EMBL/GenBank/DDBJ whole genome shotgun (WGS) entry which is preliminary data.</text>
</comment>
<evidence type="ECO:0000313" key="2">
    <source>
        <dbReference type="EMBL" id="OBZ88628.1"/>
    </source>
</evidence>
<dbReference type="InterPro" id="IPR027746">
    <property type="entry name" value="TTL"/>
</dbReference>
<dbReference type="InterPro" id="IPR036523">
    <property type="entry name" value="SurE-like_sf"/>
</dbReference>
<dbReference type="InParanoid" id="A0A1C7NHY6"/>
<dbReference type="OrthoDB" id="202825at2759"/>
<name>A0A1C7NHY6_9FUNG</name>
<keyword evidence="2" id="KW-0436">Ligase</keyword>
<proteinExistence type="predicted"/>
<feature type="domain" description="Survival protein SurE-like phosphatase/nucleotidase" evidence="1">
    <location>
        <begin position="4"/>
        <end position="225"/>
    </location>
</feature>
<dbReference type="SUPFAM" id="SSF64167">
    <property type="entry name" value="SurE-like"/>
    <property type="match status" value="1"/>
</dbReference>
<dbReference type="GO" id="GO:0016874">
    <property type="term" value="F:ligase activity"/>
    <property type="evidence" value="ECO:0007669"/>
    <property type="project" value="UniProtKB-KW"/>
</dbReference>
<dbReference type="PANTHER" id="PTHR47551">
    <property type="entry name" value="TUBULIN--TYROSINE LIGASE PBY1-RELATED"/>
    <property type="match status" value="1"/>
</dbReference>
<protein>
    <submittedName>
        <fullName evidence="2">Putative tubulin--tyrosine ligase PBY1</fullName>
    </submittedName>
</protein>
<dbReference type="PANTHER" id="PTHR47551:SF1">
    <property type="entry name" value="TUBULIN--TYROSINE LIGASE PBY1-RELATED"/>
    <property type="match status" value="1"/>
</dbReference>
<accession>A0A1C7NHY6</accession>
<dbReference type="NCBIfam" id="TIGR00087">
    <property type="entry name" value="surE"/>
    <property type="match status" value="1"/>
</dbReference>
<evidence type="ECO:0000313" key="3">
    <source>
        <dbReference type="Proteomes" id="UP000093000"/>
    </source>
</evidence>
<sequence>MRVLISNDDGKLIYEFLAFVCIQAHAYVITGPPSWEESPFILPFVEHLESLGWDVKVCLPDSQKSWIAKSFLIKDDIQLRYYNRSTQQITTEQQDKTDFLLLTGTPATCVNIALHHLFADQEFDLVISGPNFGRNFSNLFTLASGTVGAAMEGALNKKKAISISFCFSNKQPECIQNCCETASDIVQHLYRLDMPWPTLGVFNVNIPMTKERRPVHMTKFYNTHYGSLFKQDKHGHFHFKPDFSNTHQDPGVEGTDQWALMNKYVSITPMVAALQTAHVDDLDFDVDSLNTKVFE</sequence>
<keyword evidence="3" id="KW-1185">Reference proteome</keyword>
<gene>
    <name evidence="2" type="primary">PBY1</name>
    <name evidence="2" type="ORF">A0J61_03324</name>
</gene>
<organism evidence="2 3">
    <name type="scientific">Choanephora cucurbitarum</name>
    <dbReference type="NCBI Taxonomy" id="101091"/>
    <lineage>
        <taxon>Eukaryota</taxon>
        <taxon>Fungi</taxon>
        <taxon>Fungi incertae sedis</taxon>
        <taxon>Mucoromycota</taxon>
        <taxon>Mucoromycotina</taxon>
        <taxon>Mucoromycetes</taxon>
        <taxon>Mucorales</taxon>
        <taxon>Mucorineae</taxon>
        <taxon>Choanephoraceae</taxon>
        <taxon>Choanephoroideae</taxon>
        <taxon>Choanephora</taxon>
    </lineage>
</organism>
<evidence type="ECO:0000259" key="1">
    <source>
        <dbReference type="Pfam" id="PF01975"/>
    </source>
</evidence>
<dbReference type="Gene3D" id="3.40.1210.10">
    <property type="entry name" value="Survival protein SurE-like phosphatase/nucleotidase"/>
    <property type="match status" value="1"/>
</dbReference>
<dbReference type="EMBL" id="LUGH01000140">
    <property type="protein sequence ID" value="OBZ88628.1"/>
    <property type="molecule type" value="Genomic_DNA"/>
</dbReference>